<evidence type="ECO:0000313" key="2">
    <source>
        <dbReference type="EMBL" id="EDJ6169388.1"/>
    </source>
</evidence>
<evidence type="ECO:0000313" key="3">
    <source>
        <dbReference type="Proteomes" id="UP000482054"/>
    </source>
</evidence>
<reference evidence="2 3" key="1">
    <citation type="submission" date="2019-10" db="EMBL/GenBank/DDBJ databases">
        <authorList>
            <consortium name="PulseNet: The National Subtyping Network for Foodborne Disease Surveillance"/>
            <person name="Tarr C.L."/>
            <person name="Trees E."/>
            <person name="Katz L.S."/>
            <person name="Carleton-Romer H.A."/>
            <person name="Stroika S."/>
            <person name="Kucerova Z."/>
            <person name="Roache K.F."/>
            <person name="Sabol A.L."/>
            <person name="Besser J."/>
            <person name="Gerner-Smidt P."/>
        </authorList>
    </citation>
    <scope>NUCLEOTIDE SEQUENCE [LARGE SCALE GENOMIC DNA]</scope>
    <source>
        <strain evidence="2 3">PNUSAC012955</strain>
    </source>
</reference>
<dbReference type="Proteomes" id="UP000482054">
    <property type="component" value="Unassembled WGS sequence"/>
</dbReference>
<dbReference type="GO" id="GO:0008839">
    <property type="term" value="F:4-hydroxy-tetrahydrodipicolinate reductase"/>
    <property type="evidence" value="ECO:0007669"/>
    <property type="project" value="InterPro"/>
</dbReference>
<feature type="domain" description="Dihydrodipicolinate reductase C-terminal" evidence="1">
    <location>
        <begin position="9"/>
        <end position="82"/>
    </location>
</feature>
<dbReference type="GO" id="GO:0009089">
    <property type="term" value="P:lysine biosynthetic process via diaminopimelate"/>
    <property type="evidence" value="ECO:0007669"/>
    <property type="project" value="InterPro"/>
</dbReference>
<dbReference type="SUPFAM" id="SSF55347">
    <property type="entry name" value="Glyceraldehyde-3-phosphate dehydrogenase-like, C-terminal domain"/>
    <property type="match status" value="1"/>
</dbReference>
<gene>
    <name evidence="2" type="ORF">GFF90_07260</name>
</gene>
<dbReference type="AlphaFoldDB" id="A0A6V8G5W4"/>
<protein>
    <submittedName>
        <fullName evidence="2">4-hydroxy-tetrahydrodipicolinate reductase</fullName>
    </submittedName>
</protein>
<dbReference type="InterPro" id="IPR022663">
    <property type="entry name" value="DapB_C"/>
</dbReference>
<dbReference type="Gene3D" id="3.40.50.720">
    <property type="entry name" value="NAD(P)-binding Rossmann-like Domain"/>
    <property type="match status" value="1"/>
</dbReference>
<evidence type="ECO:0000259" key="1">
    <source>
        <dbReference type="Pfam" id="PF05173"/>
    </source>
</evidence>
<proteinExistence type="predicted"/>
<feature type="non-terminal residue" evidence="2">
    <location>
        <position position="1"/>
    </location>
</feature>
<organism evidence="2 3">
    <name type="scientific">Campylobacter jejuni</name>
    <dbReference type="NCBI Taxonomy" id="197"/>
    <lineage>
        <taxon>Bacteria</taxon>
        <taxon>Pseudomonadati</taxon>
        <taxon>Campylobacterota</taxon>
        <taxon>Epsilonproteobacteria</taxon>
        <taxon>Campylobacterales</taxon>
        <taxon>Campylobacteraceae</taxon>
        <taxon>Campylobacter</taxon>
    </lineage>
</organism>
<sequence>EKVRVSGRDGIIGERSKDEIAVMSLRGGDIVGRHTVGFYEDGEFLELNHTATSRATFAKGAIKIAIWLSKQEAKMYSINDFLGI</sequence>
<dbReference type="Pfam" id="PF05173">
    <property type="entry name" value="DapB_C"/>
    <property type="match status" value="1"/>
</dbReference>
<name>A0A6V8G5W4_CAMJU</name>
<comment type="caution">
    <text evidence="2">The sequence shown here is derived from an EMBL/GenBank/DDBJ whole genome shotgun (WGS) entry which is preliminary data.</text>
</comment>
<dbReference type="EMBL" id="AAMOXJ010000012">
    <property type="protein sequence ID" value="EDJ6169388.1"/>
    <property type="molecule type" value="Genomic_DNA"/>
</dbReference>
<dbReference type="InterPro" id="IPR036291">
    <property type="entry name" value="NAD(P)-bd_dom_sf"/>
</dbReference>
<dbReference type="SUPFAM" id="SSF51735">
    <property type="entry name" value="NAD(P)-binding Rossmann-fold domains"/>
    <property type="match status" value="1"/>
</dbReference>
<accession>A0A6V8G5W4</accession>